<dbReference type="AlphaFoldDB" id="A0A915IWE6"/>
<feature type="compositionally biased region" description="Polar residues" evidence="5">
    <location>
        <begin position="193"/>
        <end position="209"/>
    </location>
</feature>
<evidence type="ECO:0000256" key="5">
    <source>
        <dbReference type="SAM" id="MobiDB-lite"/>
    </source>
</evidence>
<sequence>MDIVDKLLKEATRSGRLELKISRCQKTKIESKFVEKTVNTDVDKKQDSSKIKNQTNGLQRHEPIIRTPAIEATVQSVLGKNGCWSDGVQDEAFAFRQAQGLSNGILSRNIDQPDLSGRMIHRRNDSQDSTELNYFKLAALCSSPSTKDRNESSIFRFDKNNQDINNHWLIKETEHMRLTDQLKNERDQEMRYNGNSATNDEPKSKNTLLKTRCNGTKIDERSKSESNNNNLRTGSYETDSEDQDGVVTLSEQQNCSHCGQLLGHGAAMTIESLQLYFHITCFRCYVCQAALGDGSRGTDVRVKQGKLHCQECYNGGANNGGTNDVFIDLQICSRTIHIVMCGRISPSIT</sequence>
<keyword evidence="2 4" id="KW-0862">Zinc</keyword>
<feature type="region of interest" description="Disordered" evidence="5">
    <location>
        <begin position="191"/>
        <end position="242"/>
    </location>
</feature>
<dbReference type="PANTHER" id="PTHR15551">
    <property type="entry name" value="LIM DOMAIN ONLY 7"/>
    <property type="match status" value="1"/>
</dbReference>
<evidence type="ECO:0000256" key="1">
    <source>
        <dbReference type="ARBA" id="ARBA00022723"/>
    </source>
</evidence>
<evidence type="ECO:0000256" key="4">
    <source>
        <dbReference type="PROSITE-ProRule" id="PRU00125"/>
    </source>
</evidence>
<feature type="domain" description="LIM zinc-binding" evidence="6">
    <location>
        <begin position="253"/>
        <end position="319"/>
    </location>
</feature>
<evidence type="ECO:0000256" key="2">
    <source>
        <dbReference type="ARBA" id="ARBA00022833"/>
    </source>
</evidence>
<evidence type="ECO:0000313" key="7">
    <source>
        <dbReference type="Proteomes" id="UP000887565"/>
    </source>
</evidence>
<name>A0A915IWE6_ROMCU</name>
<dbReference type="Pfam" id="PF00412">
    <property type="entry name" value="LIM"/>
    <property type="match status" value="1"/>
</dbReference>
<dbReference type="CDD" id="cd08368">
    <property type="entry name" value="LIM"/>
    <property type="match status" value="1"/>
</dbReference>
<dbReference type="GO" id="GO:0032034">
    <property type="term" value="F:myosin II head/neck binding"/>
    <property type="evidence" value="ECO:0007669"/>
    <property type="project" value="TreeGrafter"/>
</dbReference>
<evidence type="ECO:0000259" key="6">
    <source>
        <dbReference type="PROSITE" id="PS50023"/>
    </source>
</evidence>
<dbReference type="Gene3D" id="2.10.110.10">
    <property type="entry name" value="Cysteine Rich Protein"/>
    <property type="match status" value="1"/>
</dbReference>
<dbReference type="WBParaSite" id="nRc.2.0.1.t17730-RA">
    <property type="protein sequence ID" value="nRc.2.0.1.t17730-RA"/>
    <property type="gene ID" value="nRc.2.0.1.g17730"/>
</dbReference>
<dbReference type="GO" id="GO:0046872">
    <property type="term" value="F:metal ion binding"/>
    <property type="evidence" value="ECO:0007669"/>
    <property type="project" value="UniProtKB-KW"/>
</dbReference>
<feature type="compositionally biased region" description="Polar residues" evidence="5">
    <location>
        <begin position="225"/>
        <end position="237"/>
    </location>
</feature>
<accession>A0A915IWE6</accession>
<evidence type="ECO:0000313" key="8">
    <source>
        <dbReference type="WBParaSite" id="nRc.2.0.1.t17730-RA"/>
    </source>
</evidence>
<dbReference type="PROSITE" id="PS00478">
    <property type="entry name" value="LIM_DOMAIN_1"/>
    <property type="match status" value="1"/>
</dbReference>
<keyword evidence="7" id="KW-1185">Reference proteome</keyword>
<dbReference type="GO" id="GO:0001725">
    <property type="term" value="C:stress fiber"/>
    <property type="evidence" value="ECO:0007669"/>
    <property type="project" value="TreeGrafter"/>
</dbReference>
<keyword evidence="3 4" id="KW-0440">LIM domain</keyword>
<dbReference type="Proteomes" id="UP000887565">
    <property type="component" value="Unplaced"/>
</dbReference>
<dbReference type="GO" id="GO:0051893">
    <property type="term" value="P:regulation of focal adhesion assembly"/>
    <property type="evidence" value="ECO:0007669"/>
    <property type="project" value="TreeGrafter"/>
</dbReference>
<keyword evidence="1 4" id="KW-0479">Metal-binding</keyword>
<dbReference type="PROSITE" id="PS50023">
    <property type="entry name" value="LIM_DOMAIN_2"/>
    <property type="match status" value="1"/>
</dbReference>
<dbReference type="GO" id="GO:0051496">
    <property type="term" value="P:positive regulation of stress fiber assembly"/>
    <property type="evidence" value="ECO:0007669"/>
    <property type="project" value="TreeGrafter"/>
</dbReference>
<dbReference type="InterPro" id="IPR001781">
    <property type="entry name" value="Znf_LIM"/>
</dbReference>
<evidence type="ECO:0000256" key="3">
    <source>
        <dbReference type="ARBA" id="ARBA00023038"/>
    </source>
</evidence>
<protein>
    <submittedName>
        <fullName evidence="8">LIM zinc-binding domain-containing protein</fullName>
    </submittedName>
</protein>
<dbReference type="PANTHER" id="PTHR15551:SF3">
    <property type="entry name" value="LIM AND CALPONIN HOMOLOGY DOMAINS-CONTAINING PROTEIN 1"/>
    <property type="match status" value="1"/>
</dbReference>
<reference evidence="8" key="1">
    <citation type="submission" date="2022-11" db="UniProtKB">
        <authorList>
            <consortium name="WormBaseParasite"/>
        </authorList>
    </citation>
    <scope>IDENTIFICATION</scope>
</reference>
<organism evidence="7 8">
    <name type="scientific">Romanomermis culicivorax</name>
    <name type="common">Nematode worm</name>
    <dbReference type="NCBI Taxonomy" id="13658"/>
    <lineage>
        <taxon>Eukaryota</taxon>
        <taxon>Metazoa</taxon>
        <taxon>Ecdysozoa</taxon>
        <taxon>Nematoda</taxon>
        <taxon>Enoplea</taxon>
        <taxon>Dorylaimia</taxon>
        <taxon>Mermithida</taxon>
        <taxon>Mermithoidea</taxon>
        <taxon>Mermithidae</taxon>
        <taxon>Romanomermis</taxon>
    </lineage>
</organism>
<proteinExistence type="predicted"/>
<dbReference type="SMART" id="SM00132">
    <property type="entry name" value="LIM"/>
    <property type="match status" value="1"/>
</dbReference>